<dbReference type="EMBL" id="RRYP01008993">
    <property type="protein sequence ID" value="TNV79373.1"/>
    <property type="molecule type" value="Genomic_DNA"/>
</dbReference>
<keyword evidence="2" id="KW-1133">Transmembrane helix</keyword>
<proteinExistence type="predicted"/>
<name>A0A8J8NQ16_HALGN</name>
<comment type="caution">
    <text evidence="3">The sequence shown here is derived from an EMBL/GenBank/DDBJ whole genome shotgun (WGS) entry which is preliminary data.</text>
</comment>
<keyword evidence="4" id="KW-1185">Reference proteome</keyword>
<keyword evidence="1" id="KW-0175">Coiled coil</keyword>
<reference evidence="3" key="1">
    <citation type="submission" date="2019-06" db="EMBL/GenBank/DDBJ databases">
        <authorList>
            <person name="Zheng W."/>
        </authorList>
    </citation>
    <scope>NUCLEOTIDE SEQUENCE</scope>
    <source>
        <strain evidence="3">QDHG01</strain>
    </source>
</reference>
<keyword evidence="2" id="KW-0812">Transmembrane</keyword>
<evidence type="ECO:0000256" key="2">
    <source>
        <dbReference type="SAM" id="Phobius"/>
    </source>
</evidence>
<dbReference type="Proteomes" id="UP000785679">
    <property type="component" value="Unassembled WGS sequence"/>
</dbReference>
<evidence type="ECO:0000256" key="1">
    <source>
        <dbReference type="SAM" id="Coils"/>
    </source>
</evidence>
<protein>
    <submittedName>
        <fullName evidence="3">Uncharacterized protein</fullName>
    </submittedName>
</protein>
<accession>A0A8J8NQ16</accession>
<evidence type="ECO:0000313" key="3">
    <source>
        <dbReference type="EMBL" id="TNV79373.1"/>
    </source>
</evidence>
<keyword evidence="2" id="KW-0472">Membrane</keyword>
<feature type="transmembrane region" description="Helical" evidence="2">
    <location>
        <begin position="77"/>
        <end position="102"/>
    </location>
</feature>
<feature type="coiled-coil region" evidence="1">
    <location>
        <begin position="478"/>
        <end position="512"/>
    </location>
</feature>
<gene>
    <name evidence="3" type="ORF">FGO68_gene9670</name>
</gene>
<evidence type="ECO:0000313" key="4">
    <source>
        <dbReference type="Proteomes" id="UP000785679"/>
    </source>
</evidence>
<dbReference type="AlphaFoldDB" id="A0A8J8NQ16"/>
<sequence>MITADNSSQYYIMENTSGDEQQSHLLIDVPTQPTKVSDNKERKSSLKSFFSDASDFIAFFSIGKYSTKLYHKGRSDYSCCLSGLLTLAIGIACLIATISILAQTFSFQNYTLTESAYDLAKTEYRNMTFQQLEDNGISMPTLSTLNGSHTALNISCDDIKVYVLYVHSNGLHLKSTVLAALQMEHRTNFSYDACALNTKNQTLLDALVQHKVYQRRALQKLNQWLYYPIQYVVKGTQKKLEIISSIKTSMVFQSSDNITMLRAQPGGGIQTAIHSLTMVLLQEYGFGLSQVKPPQTLTEEGKYSLGRFKSEQLLIDHNMIDTITFEFETGKREENSIMYRFQDTLLYKVRQPLSLIDALSKIGGLLVILKLSAVLYFVHRFIFEKRLTHDLSTQKKIEPTKSISLSDRHQSQFNVNVTSQNLETTTMIVGAQGNEKEEERPISNIREIFSFDTFIHMRREIGLLIEQGKLWNRSQQRVRELEIEVREEKVKRKKLQNEVEELRAMVNSIQERIK</sequence>
<organism evidence="3 4">
    <name type="scientific">Halteria grandinella</name>
    <dbReference type="NCBI Taxonomy" id="5974"/>
    <lineage>
        <taxon>Eukaryota</taxon>
        <taxon>Sar</taxon>
        <taxon>Alveolata</taxon>
        <taxon>Ciliophora</taxon>
        <taxon>Intramacronucleata</taxon>
        <taxon>Spirotrichea</taxon>
        <taxon>Stichotrichia</taxon>
        <taxon>Sporadotrichida</taxon>
        <taxon>Halteriidae</taxon>
        <taxon>Halteria</taxon>
    </lineage>
</organism>